<protein>
    <submittedName>
        <fullName evidence="1">Uncharacterized protein</fullName>
    </submittedName>
</protein>
<evidence type="ECO:0000313" key="1">
    <source>
        <dbReference type="EMBL" id="RDB31556.1"/>
    </source>
</evidence>
<reference evidence="1 2" key="1">
    <citation type="submission" date="2018-07" db="EMBL/GenBank/DDBJ databases">
        <title>Comparative genomics of the Candidatus Parilichlamydiaceae reveals evidence of convergent evolution and genome reduction in the phylum Chlamydiae.</title>
        <authorList>
            <person name="Taylor-Brown A."/>
            <person name="Polkinghorne A."/>
        </authorList>
    </citation>
    <scope>NUCLEOTIDE SEQUENCE [LARGE SCALE GENOMIC DNA]</scope>
    <source>
        <strain evidence="1 2">Hat2</strain>
    </source>
</reference>
<keyword evidence="2" id="KW-1185">Reference proteome</keyword>
<comment type="caution">
    <text evidence="1">The sequence shown here is derived from an EMBL/GenBank/DDBJ whole genome shotgun (WGS) entry which is preliminary data.</text>
</comment>
<organism evidence="1 2">
    <name type="scientific">Candidatus Similichlamydia laticola</name>
    <dbReference type="NCBI Taxonomy" id="2170265"/>
    <lineage>
        <taxon>Bacteria</taxon>
        <taxon>Pseudomonadati</taxon>
        <taxon>Chlamydiota</taxon>
        <taxon>Chlamydiia</taxon>
        <taxon>Parachlamydiales</taxon>
        <taxon>Candidatus Parilichlamydiaceae</taxon>
        <taxon>Candidatus Similichlamydia</taxon>
    </lineage>
</organism>
<gene>
    <name evidence="1" type="ORF">HAT2_00359</name>
</gene>
<dbReference type="Proteomes" id="UP000253816">
    <property type="component" value="Unassembled WGS sequence"/>
</dbReference>
<name>A0A369KKM4_9BACT</name>
<accession>A0A369KKM4</accession>
<dbReference type="EMBL" id="QQBG01000012">
    <property type="protein sequence ID" value="RDB31556.1"/>
    <property type="molecule type" value="Genomic_DNA"/>
</dbReference>
<sequence>MLSFPMSLISVLNLDEFVLAQAYLSIVPKNTARDVPIHFGFMPHKERTLLGKKCSRIINPGALPLFLDIMAGDWAKKEKGCEIRILETEWY</sequence>
<dbReference type="AlphaFoldDB" id="A0A369KKM4"/>
<evidence type="ECO:0000313" key="2">
    <source>
        <dbReference type="Proteomes" id="UP000253816"/>
    </source>
</evidence>
<proteinExistence type="predicted"/>